<evidence type="ECO:0000256" key="1">
    <source>
        <dbReference type="SAM" id="MobiDB-lite"/>
    </source>
</evidence>
<feature type="compositionally biased region" description="Low complexity" evidence="1">
    <location>
        <begin position="73"/>
        <end position="93"/>
    </location>
</feature>
<reference evidence="2" key="2">
    <citation type="submission" date="2023-06" db="EMBL/GenBank/DDBJ databases">
        <authorList>
            <consortium name="Lawrence Berkeley National Laboratory"/>
            <person name="Haridas S."/>
            <person name="Hensen N."/>
            <person name="Bonometti L."/>
            <person name="Westerberg I."/>
            <person name="Brannstrom I.O."/>
            <person name="Guillou S."/>
            <person name="Cros-Aarteil S."/>
            <person name="Calhoun S."/>
            <person name="Kuo A."/>
            <person name="Mondo S."/>
            <person name="Pangilinan J."/>
            <person name="Riley R."/>
            <person name="Labutti K."/>
            <person name="Andreopoulos B."/>
            <person name="Lipzen A."/>
            <person name="Chen C."/>
            <person name="Yanf M."/>
            <person name="Daum C."/>
            <person name="Ng V."/>
            <person name="Clum A."/>
            <person name="Steindorff A."/>
            <person name="Ohm R."/>
            <person name="Martin F."/>
            <person name="Silar P."/>
            <person name="Natvig D."/>
            <person name="Lalanne C."/>
            <person name="Gautier V."/>
            <person name="Ament-Velasquez S.L."/>
            <person name="Kruys A."/>
            <person name="Hutchinson M.I."/>
            <person name="Powell A.J."/>
            <person name="Barry K."/>
            <person name="Miller A.N."/>
            <person name="Grigoriev I.V."/>
            <person name="Debuchy R."/>
            <person name="Gladieux P."/>
            <person name="Thoren M.H."/>
            <person name="Johannesson H."/>
        </authorList>
    </citation>
    <scope>NUCLEOTIDE SEQUENCE</scope>
    <source>
        <strain evidence="2">SMH4131-1</strain>
    </source>
</reference>
<comment type="caution">
    <text evidence="2">The sequence shown here is derived from an EMBL/GenBank/DDBJ whole genome shotgun (WGS) entry which is preliminary data.</text>
</comment>
<organism evidence="2 3">
    <name type="scientific">Cercophora scortea</name>
    <dbReference type="NCBI Taxonomy" id="314031"/>
    <lineage>
        <taxon>Eukaryota</taxon>
        <taxon>Fungi</taxon>
        <taxon>Dikarya</taxon>
        <taxon>Ascomycota</taxon>
        <taxon>Pezizomycotina</taxon>
        <taxon>Sordariomycetes</taxon>
        <taxon>Sordariomycetidae</taxon>
        <taxon>Sordariales</taxon>
        <taxon>Lasiosphaeriaceae</taxon>
        <taxon>Cercophora</taxon>
    </lineage>
</organism>
<feature type="compositionally biased region" description="Polar residues" evidence="1">
    <location>
        <begin position="59"/>
        <end position="72"/>
    </location>
</feature>
<name>A0AAE0M9Z6_9PEZI</name>
<accession>A0AAE0M9Z6</accession>
<dbReference type="AlphaFoldDB" id="A0AAE0M9Z6"/>
<feature type="region of interest" description="Disordered" evidence="1">
    <location>
        <begin position="1"/>
        <end position="138"/>
    </location>
</feature>
<dbReference type="Proteomes" id="UP001286456">
    <property type="component" value="Unassembled WGS sequence"/>
</dbReference>
<keyword evidence="3" id="KW-1185">Reference proteome</keyword>
<evidence type="ECO:0000313" key="3">
    <source>
        <dbReference type="Proteomes" id="UP001286456"/>
    </source>
</evidence>
<evidence type="ECO:0000313" key="2">
    <source>
        <dbReference type="EMBL" id="KAK3324440.1"/>
    </source>
</evidence>
<proteinExistence type="predicted"/>
<protein>
    <submittedName>
        <fullName evidence="2">Uncharacterized protein</fullName>
    </submittedName>
</protein>
<dbReference type="EMBL" id="JAUEPO010000004">
    <property type="protein sequence ID" value="KAK3324440.1"/>
    <property type="molecule type" value="Genomic_DNA"/>
</dbReference>
<feature type="compositionally biased region" description="Polar residues" evidence="1">
    <location>
        <begin position="108"/>
        <end position="136"/>
    </location>
</feature>
<feature type="compositionally biased region" description="Low complexity" evidence="1">
    <location>
        <begin position="25"/>
        <end position="47"/>
    </location>
</feature>
<gene>
    <name evidence="2" type="ORF">B0T19DRAFT_477336</name>
</gene>
<sequence>MASLSATRATRCHHIRLARTADPKSTTSNSSSTSTSTSTSASSSGSTPASHGRAPPTDNAASSPRKSGSRNRSSASLPTSTSSSSLASTSTSTTPPPPKSSSSAATTVQDCITTATSLTGDRTENSSPRNTTTSSDLDLESCLDPALWNPGHRSHQSSHSTCTDADYTFFGAGDTGSHDKLGEQHDGSDSHLFSEALLDSSTDFNVDHLAGLWSTSSTEGGMPYLAMPHGVPTPPRSASHGSLVPGTMTGPSGPSPVLSRCDTIPPSELQRSSGGDSSRCSRQCLYTITLLLEEIEQRMHSMRPPRLEGVLSWQKEACQKCIQVLHCQTCYASSEHMMLLIMFCDKLIMLTQKLLWHTADESGFHGSIPMRDYEINDPNEMVACIRFLSGHCVKKIAQLLAGVKMSPAVEGKQVQLMMVRNIELQVAKTLNAVQEHIAEFVNF</sequence>
<reference evidence="2" key="1">
    <citation type="journal article" date="2023" name="Mol. Phylogenet. Evol.">
        <title>Genome-scale phylogeny and comparative genomics of the fungal order Sordariales.</title>
        <authorList>
            <person name="Hensen N."/>
            <person name="Bonometti L."/>
            <person name="Westerberg I."/>
            <person name="Brannstrom I.O."/>
            <person name="Guillou S."/>
            <person name="Cros-Aarteil S."/>
            <person name="Calhoun S."/>
            <person name="Haridas S."/>
            <person name="Kuo A."/>
            <person name="Mondo S."/>
            <person name="Pangilinan J."/>
            <person name="Riley R."/>
            <person name="LaButti K."/>
            <person name="Andreopoulos B."/>
            <person name="Lipzen A."/>
            <person name="Chen C."/>
            <person name="Yan M."/>
            <person name="Daum C."/>
            <person name="Ng V."/>
            <person name="Clum A."/>
            <person name="Steindorff A."/>
            <person name="Ohm R.A."/>
            <person name="Martin F."/>
            <person name="Silar P."/>
            <person name="Natvig D.O."/>
            <person name="Lalanne C."/>
            <person name="Gautier V."/>
            <person name="Ament-Velasquez S.L."/>
            <person name="Kruys A."/>
            <person name="Hutchinson M.I."/>
            <person name="Powell A.J."/>
            <person name="Barry K."/>
            <person name="Miller A.N."/>
            <person name="Grigoriev I.V."/>
            <person name="Debuchy R."/>
            <person name="Gladieux P."/>
            <person name="Hiltunen Thoren M."/>
            <person name="Johannesson H."/>
        </authorList>
    </citation>
    <scope>NUCLEOTIDE SEQUENCE</scope>
    <source>
        <strain evidence="2">SMH4131-1</strain>
    </source>
</reference>